<dbReference type="Pfam" id="PF03695">
    <property type="entry name" value="UPF0149"/>
    <property type="match status" value="1"/>
</dbReference>
<feature type="non-terminal residue" evidence="2">
    <location>
        <position position="1"/>
    </location>
</feature>
<gene>
    <name evidence="2" type="ORF">HXL68_10770</name>
</gene>
<protein>
    <submittedName>
        <fullName evidence="2">UPF0149 family protein</fullName>
    </submittedName>
</protein>
<dbReference type="PANTHER" id="PTHR33747:SF1">
    <property type="entry name" value="ADENYLATE CYCLASE-ASSOCIATED CAP C-TERMINAL DOMAIN-CONTAINING PROTEIN"/>
    <property type="match status" value="1"/>
</dbReference>
<accession>A0A930G270</accession>
<sequence>LMLLTDQSLSEAELDDLDAFLMSDAMPEGGMDISTLDGFLAAVVLNPDIVLPSQWLPWAWDMEDAEDEPVFKNAEEAERITGLIMRHYNMVIQGIRHGTFDPLLFELRQDDGSEFFDAEGWCEGFMLGVSVFIDAWRPVLEQHMELVAPMVLLGTDRGWKMLEESGNNKEATRQAYESIPAAVIAISEHFRPQREAMGRSRTGAAPTTRSAPKVGRNDPCSCGSGKKYKKCCGIETLH</sequence>
<evidence type="ECO:0000313" key="2">
    <source>
        <dbReference type="EMBL" id="MBF1165513.1"/>
    </source>
</evidence>
<dbReference type="PANTHER" id="PTHR33747">
    <property type="entry name" value="UPF0225 PROTEIN SCO1677"/>
    <property type="match status" value="1"/>
</dbReference>
<proteinExistence type="predicted"/>
<reference evidence="2" key="1">
    <citation type="submission" date="2020-04" db="EMBL/GenBank/DDBJ databases">
        <title>Deep metagenomics examines the oral microbiome during advanced dental caries in children, revealing novel taxa and co-occurrences with host molecules.</title>
        <authorList>
            <person name="Baker J.L."/>
            <person name="Morton J.T."/>
            <person name="Dinis M."/>
            <person name="Alvarez R."/>
            <person name="Tran N.C."/>
            <person name="Knight R."/>
            <person name="Edlund A."/>
        </authorList>
    </citation>
    <scope>NUCLEOTIDE SEQUENCE</scope>
    <source>
        <strain evidence="2">JCVI_32_bin.24</strain>
    </source>
</reference>
<feature type="region of interest" description="Disordered" evidence="1">
    <location>
        <begin position="195"/>
        <end position="216"/>
    </location>
</feature>
<evidence type="ECO:0000313" key="3">
    <source>
        <dbReference type="Proteomes" id="UP000718593"/>
    </source>
</evidence>
<dbReference type="NCBIfam" id="TIGR02292">
    <property type="entry name" value="ygfB_yecA"/>
    <property type="match status" value="1"/>
</dbReference>
<dbReference type="AlphaFoldDB" id="A0A930G270"/>
<dbReference type="InterPro" id="IPR004027">
    <property type="entry name" value="SEC_C_motif"/>
</dbReference>
<evidence type="ECO:0000256" key="1">
    <source>
        <dbReference type="SAM" id="MobiDB-lite"/>
    </source>
</evidence>
<dbReference type="SUPFAM" id="SSF103642">
    <property type="entry name" value="Sec-C motif"/>
    <property type="match status" value="1"/>
</dbReference>
<dbReference type="Proteomes" id="UP000718593">
    <property type="component" value="Unassembled WGS sequence"/>
</dbReference>
<dbReference type="InterPro" id="IPR036255">
    <property type="entry name" value="YgfB-like_sf"/>
</dbReference>
<comment type="caution">
    <text evidence="2">The sequence shown here is derived from an EMBL/GenBank/DDBJ whole genome shotgun (WGS) entry which is preliminary data.</text>
</comment>
<dbReference type="InterPro" id="IPR011978">
    <property type="entry name" value="YgfB-like"/>
</dbReference>
<dbReference type="Gene3D" id="3.10.450.50">
    <property type="match status" value="1"/>
</dbReference>
<dbReference type="Pfam" id="PF02810">
    <property type="entry name" value="SEC-C"/>
    <property type="match status" value="1"/>
</dbReference>
<dbReference type="EMBL" id="JABZMI010000220">
    <property type="protein sequence ID" value="MBF1165513.1"/>
    <property type="molecule type" value="Genomic_DNA"/>
</dbReference>
<dbReference type="SUPFAM" id="SSF101327">
    <property type="entry name" value="YgfB-like"/>
    <property type="match status" value="1"/>
</dbReference>
<organism evidence="2 3">
    <name type="scientific">Dechloromonas agitata</name>
    <dbReference type="NCBI Taxonomy" id="73030"/>
    <lineage>
        <taxon>Bacteria</taxon>
        <taxon>Pseudomonadati</taxon>
        <taxon>Pseudomonadota</taxon>
        <taxon>Betaproteobacteria</taxon>
        <taxon>Rhodocyclales</taxon>
        <taxon>Azonexaceae</taxon>
        <taxon>Dechloromonas</taxon>
    </lineage>
</organism>
<name>A0A930G270_9RHOO</name>